<dbReference type="InterPro" id="IPR026983">
    <property type="entry name" value="DHC"/>
</dbReference>
<dbReference type="AlphaFoldDB" id="A0AAD7ZUL4"/>
<dbReference type="PANTHER" id="PTHR45703:SF22">
    <property type="entry name" value="DYNEIN CYTOPLASMIC 2 HEAVY CHAIN 1"/>
    <property type="match status" value="1"/>
</dbReference>
<dbReference type="GO" id="GO:0008569">
    <property type="term" value="F:minus-end-directed microtubule motor activity"/>
    <property type="evidence" value="ECO:0007669"/>
    <property type="project" value="InterPro"/>
</dbReference>
<dbReference type="Gene3D" id="1.10.8.720">
    <property type="entry name" value="Region D6 of dynein motor"/>
    <property type="match status" value="1"/>
</dbReference>
<dbReference type="Pfam" id="PF18198">
    <property type="entry name" value="AAA_lid_11"/>
    <property type="match status" value="1"/>
</dbReference>
<gene>
    <name evidence="3" type="ORF">L9F63_019419</name>
</gene>
<dbReference type="EMBL" id="JASPKZ010006817">
    <property type="protein sequence ID" value="KAJ9587001.1"/>
    <property type="molecule type" value="Genomic_DNA"/>
</dbReference>
<dbReference type="GO" id="GO:0045505">
    <property type="term" value="F:dynein intermediate chain binding"/>
    <property type="evidence" value="ECO:0007669"/>
    <property type="project" value="InterPro"/>
</dbReference>
<feature type="domain" description="Dynein heavy chain region D6 P-loop" evidence="1">
    <location>
        <begin position="211"/>
        <end position="277"/>
    </location>
</feature>
<evidence type="ECO:0000259" key="2">
    <source>
        <dbReference type="Pfam" id="PF18198"/>
    </source>
</evidence>
<dbReference type="InterPro" id="IPR027417">
    <property type="entry name" value="P-loop_NTPase"/>
</dbReference>
<dbReference type="InterPro" id="IPR042219">
    <property type="entry name" value="AAA_lid_11_sf"/>
</dbReference>
<sequence length="452" mass="51447">MDLGKLNNMYQFSAASFMRLFEKALCGPKEDEPSDLKTKGYQKRLQHIVYQYVSRSVFKADRLSFALHLVNKMHSQQIPEDEWNVFTGQAVSDVKIESSKVNENLPSWIDEERAFDVFVLKSGLPNLYTELMLEDKASWSSFARSGECENNFPVQLARKLTPFQQVLVIQALRPDRLYSALVQFALQTLGLHDLSPPALSLKQLLPETLSMEPVLLVISPGADPSEELRALAQLTVGDQHYFEVAMGQGQKTVALDHLCAAARQGDWLCLKNLHLMTCTRKEDIHSTRLAKFYEFSDADIRAGSEILQELFQKDSSSVKWDFVHGLYENAIYGGRVDNIYDIRVLSTYLKEFFSTSVIVEGKTPLGPGISIPATSNYQAHINAIQQLSDTDKPAYFGLPANVQRSWQRITSREVINKLKALMRSTEKFKKFNREEWQALLTPLLNLWKKLNQ</sequence>
<feature type="domain" description="Dynein heavy chain AAA lid" evidence="2">
    <location>
        <begin position="290"/>
        <end position="401"/>
    </location>
</feature>
<proteinExistence type="predicted"/>
<name>A0AAD7ZUL4_DIPPU</name>
<keyword evidence="4" id="KW-1185">Reference proteome</keyword>
<dbReference type="GO" id="GO:0030286">
    <property type="term" value="C:dynein complex"/>
    <property type="evidence" value="ECO:0007669"/>
    <property type="project" value="InterPro"/>
</dbReference>
<comment type="caution">
    <text evidence="3">The sequence shown here is derived from an EMBL/GenBank/DDBJ whole genome shotgun (WGS) entry which is preliminary data.</text>
</comment>
<dbReference type="GO" id="GO:0007018">
    <property type="term" value="P:microtubule-based movement"/>
    <property type="evidence" value="ECO:0007669"/>
    <property type="project" value="InterPro"/>
</dbReference>
<accession>A0AAD7ZUL4</accession>
<dbReference type="Gene3D" id="3.40.50.300">
    <property type="entry name" value="P-loop containing nucleotide triphosphate hydrolases"/>
    <property type="match status" value="1"/>
</dbReference>
<dbReference type="InterPro" id="IPR041658">
    <property type="entry name" value="AAA_lid_11"/>
</dbReference>
<protein>
    <submittedName>
        <fullName evidence="3">Uncharacterized protein</fullName>
    </submittedName>
</protein>
<feature type="non-terminal residue" evidence="3">
    <location>
        <position position="1"/>
    </location>
</feature>
<dbReference type="Pfam" id="PF03028">
    <property type="entry name" value="Dynein_heavy"/>
    <property type="match status" value="1"/>
</dbReference>
<evidence type="ECO:0000313" key="3">
    <source>
        <dbReference type="EMBL" id="KAJ9587001.1"/>
    </source>
</evidence>
<evidence type="ECO:0000313" key="4">
    <source>
        <dbReference type="Proteomes" id="UP001233999"/>
    </source>
</evidence>
<dbReference type="InterPro" id="IPR004273">
    <property type="entry name" value="Dynein_heavy_D6_P-loop"/>
</dbReference>
<reference evidence="3" key="1">
    <citation type="journal article" date="2023" name="IScience">
        <title>Live-bearing cockroach genome reveals convergent evolutionary mechanisms linked to viviparity in insects and beyond.</title>
        <authorList>
            <person name="Fouks B."/>
            <person name="Harrison M.C."/>
            <person name="Mikhailova A.A."/>
            <person name="Marchal E."/>
            <person name="English S."/>
            <person name="Carruthers M."/>
            <person name="Jennings E.C."/>
            <person name="Chiamaka E.L."/>
            <person name="Frigard R.A."/>
            <person name="Pippel M."/>
            <person name="Attardo G.M."/>
            <person name="Benoit J.B."/>
            <person name="Bornberg-Bauer E."/>
            <person name="Tobe S.S."/>
        </authorList>
    </citation>
    <scope>NUCLEOTIDE SEQUENCE</scope>
    <source>
        <strain evidence="3">Stay&amp;Tobe</strain>
    </source>
</reference>
<organism evidence="3 4">
    <name type="scientific">Diploptera punctata</name>
    <name type="common">Pacific beetle cockroach</name>
    <dbReference type="NCBI Taxonomy" id="6984"/>
    <lineage>
        <taxon>Eukaryota</taxon>
        <taxon>Metazoa</taxon>
        <taxon>Ecdysozoa</taxon>
        <taxon>Arthropoda</taxon>
        <taxon>Hexapoda</taxon>
        <taxon>Insecta</taxon>
        <taxon>Pterygota</taxon>
        <taxon>Neoptera</taxon>
        <taxon>Polyneoptera</taxon>
        <taxon>Dictyoptera</taxon>
        <taxon>Blattodea</taxon>
        <taxon>Blaberoidea</taxon>
        <taxon>Blaberidae</taxon>
        <taxon>Diplopterinae</taxon>
        <taxon>Diploptera</taxon>
    </lineage>
</organism>
<dbReference type="GO" id="GO:0051959">
    <property type="term" value="F:dynein light intermediate chain binding"/>
    <property type="evidence" value="ECO:0007669"/>
    <property type="project" value="InterPro"/>
</dbReference>
<dbReference type="Proteomes" id="UP001233999">
    <property type="component" value="Unassembled WGS sequence"/>
</dbReference>
<evidence type="ECO:0000259" key="1">
    <source>
        <dbReference type="Pfam" id="PF03028"/>
    </source>
</evidence>
<reference evidence="3" key="2">
    <citation type="submission" date="2023-05" db="EMBL/GenBank/DDBJ databases">
        <authorList>
            <person name="Fouks B."/>
        </authorList>
    </citation>
    <scope>NUCLEOTIDE SEQUENCE</scope>
    <source>
        <strain evidence="3">Stay&amp;Tobe</strain>
        <tissue evidence="3">Testes</tissue>
    </source>
</reference>
<dbReference type="Gene3D" id="1.10.8.1220">
    <property type="match status" value="1"/>
</dbReference>
<dbReference type="PANTHER" id="PTHR45703">
    <property type="entry name" value="DYNEIN HEAVY CHAIN"/>
    <property type="match status" value="1"/>
</dbReference>